<dbReference type="SUPFAM" id="SSF81383">
    <property type="entry name" value="F-box domain"/>
    <property type="match status" value="1"/>
</dbReference>
<evidence type="ECO:0000259" key="1">
    <source>
        <dbReference type="PROSITE" id="PS50181"/>
    </source>
</evidence>
<evidence type="ECO:0000313" key="2">
    <source>
        <dbReference type="Proteomes" id="UP000504606"/>
    </source>
</evidence>
<keyword evidence="2" id="KW-1185">Reference proteome</keyword>
<name>A0A6J1T1Z9_FRAOC</name>
<proteinExistence type="predicted"/>
<dbReference type="PANTHER" id="PTHR38926">
    <property type="entry name" value="F-BOX DOMAIN CONTAINING PROTEIN, EXPRESSED"/>
    <property type="match status" value="1"/>
</dbReference>
<dbReference type="Pfam" id="PF12937">
    <property type="entry name" value="F-box-like"/>
    <property type="match status" value="1"/>
</dbReference>
<dbReference type="PROSITE" id="PS50181">
    <property type="entry name" value="FBOX"/>
    <property type="match status" value="1"/>
</dbReference>
<organism evidence="2 3">
    <name type="scientific">Frankliniella occidentalis</name>
    <name type="common">Western flower thrips</name>
    <name type="synonym">Euthrips occidentalis</name>
    <dbReference type="NCBI Taxonomy" id="133901"/>
    <lineage>
        <taxon>Eukaryota</taxon>
        <taxon>Metazoa</taxon>
        <taxon>Ecdysozoa</taxon>
        <taxon>Arthropoda</taxon>
        <taxon>Hexapoda</taxon>
        <taxon>Insecta</taxon>
        <taxon>Pterygota</taxon>
        <taxon>Neoptera</taxon>
        <taxon>Paraneoptera</taxon>
        <taxon>Thysanoptera</taxon>
        <taxon>Terebrantia</taxon>
        <taxon>Thripoidea</taxon>
        <taxon>Thripidae</taxon>
        <taxon>Frankliniella</taxon>
    </lineage>
</organism>
<dbReference type="Gene3D" id="1.20.1280.50">
    <property type="match status" value="1"/>
</dbReference>
<dbReference type="KEGG" id="foc:113212670"/>
<dbReference type="OrthoDB" id="10257471at2759"/>
<dbReference type="Proteomes" id="UP000504606">
    <property type="component" value="Unplaced"/>
</dbReference>
<reference evidence="3" key="1">
    <citation type="submission" date="2025-08" db="UniProtKB">
        <authorList>
            <consortium name="RefSeq"/>
        </authorList>
    </citation>
    <scope>IDENTIFICATION</scope>
    <source>
        <tissue evidence="3">Whole organism</tissue>
    </source>
</reference>
<evidence type="ECO:0000313" key="3">
    <source>
        <dbReference type="RefSeq" id="XP_026287258.1"/>
    </source>
</evidence>
<accession>A0A6J1T1Z9</accession>
<feature type="domain" description="F-box" evidence="1">
    <location>
        <begin position="1"/>
        <end position="46"/>
    </location>
</feature>
<dbReference type="RefSeq" id="XP_026287258.1">
    <property type="nucleotide sequence ID" value="XM_026431473.2"/>
</dbReference>
<dbReference type="AlphaFoldDB" id="A0A6J1T1Z9"/>
<sequence length="484" mass="53805">MDALPDELLLLILGRVADGRVLLYAVPLVCKRWRRLSRDPRVWRRVEVSLGGCDHGPEGDDDEDTHGDLLEAARVLLHAPLLRSISFDWIDYCNGPWSCDFEKRVTVSALKRCKASVSEFHFPEPDYDTGSGIGRINDPLESFDESDRALVLGFILKHRNEVRVLTLGRLLLVNSWPWGGPLRNLPCAALAKLKRLEQLTLHVDSDICYGGELASGLPALRRLTVHPLWMSSDVNTSPAGMTGLLNDLLRGSAASLRHLRFVDDSVPKDVLRTVRVCAELQSLACRVQDLPLVGELPCLLSLDVNVSSGDSGHPNAAASLPALARYLETNKSALPRLRSVDIDSSIYFNYDKDWLAAHQTRLVRVFKSLGVFCSGAVKLKLTVDEKFPEVVEAFVGAMSRLELADLHSVPVALFPAVANLKHLRKLSGTVTYPEGEFQKCKTAVEEFKAKRPDVKLKLEAWTGQDIVESGQNWSSYSKEMFLFE</sequence>
<dbReference type="GeneID" id="113212670"/>
<gene>
    <name evidence="3" type="primary">LOC113212670</name>
</gene>
<dbReference type="InterPro" id="IPR036047">
    <property type="entry name" value="F-box-like_dom_sf"/>
</dbReference>
<dbReference type="PANTHER" id="PTHR38926:SF5">
    <property type="entry name" value="F-BOX AND LEUCINE-RICH REPEAT PROTEIN 6"/>
    <property type="match status" value="1"/>
</dbReference>
<dbReference type="InterPro" id="IPR001810">
    <property type="entry name" value="F-box_dom"/>
</dbReference>
<protein>
    <submittedName>
        <fullName evidence="3">Uncharacterized protein LOC113212670</fullName>
    </submittedName>
</protein>